<dbReference type="GeneID" id="56077375"/>
<organism evidence="3 4">
    <name type="scientific">Halosimplex rubrum</name>
    <dbReference type="NCBI Taxonomy" id="869889"/>
    <lineage>
        <taxon>Archaea</taxon>
        <taxon>Methanobacteriati</taxon>
        <taxon>Methanobacteriota</taxon>
        <taxon>Stenosarchaea group</taxon>
        <taxon>Halobacteria</taxon>
        <taxon>Halobacteriales</taxon>
        <taxon>Haloarculaceae</taxon>
        <taxon>Halosimplex</taxon>
    </lineage>
</organism>
<keyword evidence="4" id="KW-1185">Reference proteome</keyword>
<dbReference type="EMBL" id="CP058910">
    <property type="protein sequence ID" value="QLH76862.1"/>
    <property type="molecule type" value="Genomic_DNA"/>
</dbReference>
<keyword evidence="1" id="KW-0812">Transmembrane</keyword>
<evidence type="ECO:0000313" key="4">
    <source>
        <dbReference type="Proteomes" id="UP000509667"/>
    </source>
</evidence>
<gene>
    <name evidence="3" type="ORF">HZS55_05890</name>
</gene>
<reference evidence="3 4" key="1">
    <citation type="submission" date="2020-07" db="EMBL/GenBank/DDBJ databases">
        <title>Halosimplex pelagicum sp. nov. and Halosimplex rubrum sp. nov., isolated from salted brown alga Laminaria, and emended description of the genus Halosimplex.</title>
        <authorList>
            <person name="Cui H."/>
        </authorList>
    </citation>
    <scope>NUCLEOTIDE SEQUENCE [LARGE SCALE GENOMIC DNA]</scope>
    <source>
        <strain evidence="3 4">R27</strain>
    </source>
</reference>
<dbReference type="InterPro" id="IPR011674">
    <property type="entry name" value="DUF1616"/>
</dbReference>
<feature type="transmembrane region" description="Helical" evidence="1">
    <location>
        <begin position="26"/>
        <end position="45"/>
    </location>
</feature>
<dbReference type="Proteomes" id="UP000509667">
    <property type="component" value="Chromosome"/>
</dbReference>
<feature type="domain" description="DUF1616" evidence="2">
    <location>
        <begin position="29"/>
        <end position="344"/>
    </location>
</feature>
<evidence type="ECO:0000259" key="2">
    <source>
        <dbReference type="Pfam" id="PF07760"/>
    </source>
</evidence>
<accession>A0A7D5P3V4</accession>
<dbReference type="InterPro" id="IPR014495">
    <property type="entry name" value="UCP018671"/>
</dbReference>
<feature type="transmembrane region" description="Helical" evidence="1">
    <location>
        <begin position="106"/>
        <end position="126"/>
    </location>
</feature>
<dbReference type="AlphaFoldDB" id="A0A7D5P3V4"/>
<dbReference type="Pfam" id="PF07760">
    <property type="entry name" value="DUF1616"/>
    <property type="match status" value="1"/>
</dbReference>
<dbReference type="KEGG" id="hrr:HZS55_05890"/>
<feature type="transmembrane region" description="Helical" evidence="1">
    <location>
        <begin position="52"/>
        <end position="72"/>
    </location>
</feature>
<dbReference type="RefSeq" id="WP_179910796.1">
    <property type="nucleotide sequence ID" value="NZ_CP058910.1"/>
</dbReference>
<evidence type="ECO:0000256" key="1">
    <source>
        <dbReference type="SAM" id="Phobius"/>
    </source>
</evidence>
<keyword evidence="1" id="KW-0472">Membrane</keyword>
<name>A0A7D5P3V4_9EURY</name>
<dbReference type="OrthoDB" id="82282at2157"/>
<sequence length="347" mass="37636">MAHEDQPARSWLLLLPRQVRDLPGDLAAVFSFVALANLAVVLPVVRNSPVRVALGLPFVLFVPGYALIAALFPEAGGSPAESAGENGDIEEKSANDWSEIDGIERITLSFGLSIVVVPLVGLVLNFTPWGTRMVPVMLSVNGVTAVAAAAAARRRWALPKDERFTVPYRTWVAAGRRELFEPDSRADAALNVLLVASVLLAAGSVTYAVGVPKQGESFTEFYLLTEDEEGDLIADEYPTNVTVGESAPVAVGVRNREHRSQNYTVVVEIQQIQHTNNETIVQGAREIERFGVALDHNETSQRSVRITPMTAGQRVRVAFMLYRGSPPADPGLDSAYRWTSLYVNGNG</sequence>
<keyword evidence="1" id="KW-1133">Transmembrane helix</keyword>
<evidence type="ECO:0000313" key="3">
    <source>
        <dbReference type="EMBL" id="QLH76862.1"/>
    </source>
</evidence>
<proteinExistence type="predicted"/>
<dbReference type="PIRSF" id="PIRSF018671">
    <property type="entry name" value="UCP018671"/>
    <property type="match status" value="1"/>
</dbReference>
<feature type="transmembrane region" description="Helical" evidence="1">
    <location>
        <begin position="188"/>
        <end position="209"/>
    </location>
</feature>
<protein>
    <submittedName>
        <fullName evidence="3">DUF1616 domain-containing protein</fullName>
    </submittedName>
</protein>